<feature type="region of interest" description="Disordered" evidence="1">
    <location>
        <begin position="1"/>
        <end position="58"/>
    </location>
</feature>
<accession>A0A835SWP8</accession>
<dbReference type="Proteomes" id="UP000613740">
    <property type="component" value="Unassembled WGS sequence"/>
</dbReference>
<sequence>MAYSHRPSILHRPQRAQPSRATEESVESQYEREQALLRAKSARQQEAHSRLLRSLHPQQEDKVAAWEELVAANSMLASRGQRDKELAPQSQVPSPGAQTALPDGARPWHHATATQQYSVEAEEAARRRFAAEVAAENQRLARERELARAMERHANRREPADPSTWYSRGDSHAYAQSVLFTGDGVPAPLRASCTMPVQTQPHTAGISATTSMAGAPPGAQQQQSRPGTAAAPWATWGDAEVVVSRPQTAAPQKPAPQAYQPAPQQPGLQPWAPKVQERNYPWSWTGPQ</sequence>
<dbReference type="EMBL" id="JAEHOD010000074">
    <property type="protein sequence ID" value="KAG2431313.1"/>
    <property type="molecule type" value="Genomic_DNA"/>
</dbReference>
<feature type="region of interest" description="Disordered" evidence="1">
    <location>
        <begin position="210"/>
        <end position="288"/>
    </location>
</feature>
<proteinExistence type="predicted"/>
<keyword evidence="3" id="KW-1185">Reference proteome</keyword>
<name>A0A835SWP8_9CHLO</name>
<comment type="caution">
    <text evidence="2">The sequence shown here is derived from an EMBL/GenBank/DDBJ whole genome shotgun (WGS) entry which is preliminary data.</text>
</comment>
<evidence type="ECO:0000313" key="3">
    <source>
        <dbReference type="Proteomes" id="UP000613740"/>
    </source>
</evidence>
<feature type="compositionally biased region" description="Low complexity" evidence="1">
    <location>
        <begin position="213"/>
        <end position="227"/>
    </location>
</feature>
<protein>
    <submittedName>
        <fullName evidence="2">Uncharacterized protein</fullName>
    </submittedName>
</protein>
<feature type="region of interest" description="Disordered" evidence="1">
    <location>
        <begin position="77"/>
        <end position="105"/>
    </location>
</feature>
<dbReference type="OrthoDB" id="541563at2759"/>
<feature type="compositionally biased region" description="Polar residues" evidence="1">
    <location>
        <begin position="88"/>
        <end position="97"/>
    </location>
</feature>
<dbReference type="AlphaFoldDB" id="A0A835SWP8"/>
<feature type="compositionally biased region" description="Low complexity" evidence="1">
    <location>
        <begin position="246"/>
        <end position="273"/>
    </location>
</feature>
<gene>
    <name evidence="2" type="ORF">HYH02_013444</name>
</gene>
<reference evidence="2" key="1">
    <citation type="journal article" date="2020" name="bioRxiv">
        <title>Comparative genomics of Chlamydomonas.</title>
        <authorList>
            <person name="Craig R.J."/>
            <person name="Hasan A.R."/>
            <person name="Ness R.W."/>
            <person name="Keightley P.D."/>
        </authorList>
    </citation>
    <scope>NUCLEOTIDE SEQUENCE</scope>
    <source>
        <strain evidence="2">CCAP 11/173</strain>
    </source>
</reference>
<organism evidence="2 3">
    <name type="scientific">Chlamydomonas schloesseri</name>
    <dbReference type="NCBI Taxonomy" id="2026947"/>
    <lineage>
        <taxon>Eukaryota</taxon>
        <taxon>Viridiplantae</taxon>
        <taxon>Chlorophyta</taxon>
        <taxon>core chlorophytes</taxon>
        <taxon>Chlorophyceae</taxon>
        <taxon>CS clade</taxon>
        <taxon>Chlamydomonadales</taxon>
        <taxon>Chlamydomonadaceae</taxon>
        <taxon>Chlamydomonas</taxon>
    </lineage>
</organism>
<evidence type="ECO:0000313" key="2">
    <source>
        <dbReference type="EMBL" id="KAG2431313.1"/>
    </source>
</evidence>
<evidence type="ECO:0000256" key="1">
    <source>
        <dbReference type="SAM" id="MobiDB-lite"/>
    </source>
</evidence>